<proteinExistence type="predicted"/>
<evidence type="ECO:0000313" key="2">
    <source>
        <dbReference type="EMBL" id="CAK1601741.1"/>
    </source>
</evidence>
<evidence type="ECO:0000313" key="3">
    <source>
        <dbReference type="Proteomes" id="UP001314205"/>
    </source>
</evidence>
<feature type="chain" id="PRO_5043382131" evidence="1">
    <location>
        <begin position="17"/>
        <end position="109"/>
    </location>
</feature>
<sequence length="109" mass="12018">MLKLTTLFLLVGLLFAAVPGAPLQESDIAVAAANGDWRSFQKLLSQGLHYGENFEGIKNLQPQGPGSHVYGEGEYRYYTSTNINGQKSEQRGGRKIVNKDGILQEYDLD</sequence>
<accession>A0AAV1M722</accession>
<gene>
    <name evidence="2" type="ORF">PARMNEM_LOCUS20335</name>
</gene>
<organism evidence="2 3">
    <name type="scientific">Parnassius mnemosyne</name>
    <name type="common">clouded apollo</name>
    <dbReference type="NCBI Taxonomy" id="213953"/>
    <lineage>
        <taxon>Eukaryota</taxon>
        <taxon>Metazoa</taxon>
        <taxon>Ecdysozoa</taxon>
        <taxon>Arthropoda</taxon>
        <taxon>Hexapoda</taxon>
        <taxon>Insecta</taxon>
        <taxon>Pterygota</taxon>
        <taxon>Neoptera</taxon>
        <taxon>Endopterygota</taxon>
        <taxon>Lepidoptera</taxon>
        <taxon>Glossata</taxon>
        <taxon>Ditrysia</taxon>
        <taxon>Papilionoidea</taxon>
        <taxon>Papilionidae</taxon>
        <taxon>Parnassiinae</taxon>
        <taxon>Parnassini</taxon>
        <taxon>Parnassius</taxon>
        <taxon>Driopa</taxon>
    </lineage>
</organism>
<dbReference type="EMBL" id="CAVLGL010000137">
    <property type="protein sequence ID" value="CAK1601741.1"/>
    <property type="molecule type" value="Genomic_DNA"/>
</dbReference>
<dbReference type="AlphaFoldDB" id="A0AAV1M722"/>
<reference evidence="2 3" key="1">
    <citation type="submission" date="2023-11" db="EMBL/GenBank/DDBJ databases">
        <authorList>
            <person name="Hedman E."/>
            <person name="Englund M."/>
            <person name="Stromberg M."/>
            <person name="Nyberg Akerstrom W."/>
            <person name="Nylinder S."/>
            <person name="Jareborg N."/>
            <person name="Kallberg Y."/>
            <person name="Kronander E."/>
        </authorList>
    </citation>
    <scope>NUCLEOTIDE SEQUENCE [LARGE SCALE GENOMIC DNA]</scope>
</reference>
<keyword evidence="3" id="KW-1185">Reference proteome</keyword>
<dbReference type="Proteomes" id="UP001314205">
    <property type="component" value="Unassembled WGS sequence"/>
</dbReference>
<protein>
    <submittedName>
        <fullName evidence="2">Uncharacterized protein</fullName>
    </submittedName>
</protein>
<name>A0AAV1M722_9NEOP</name>
<feature type="signal peptide" evidence="1">
    <location>
        <begin position="1"/>
        <end position="16"/>
    </location>
</feature>
<evidence type="ECO:0000256" key="1">
    <source>
        <dbReference type="SAM" id="SignalP"/>
    </source>
</evidence>
<comment type="caution">
    <text evidence="2">The sequence shown here is derived from an EMBL/GenBank/DDBJ whole genome shotgun (WGS) entry which is preliminary data.</text>
</comment>
<keyword evidence="1" id="KW-0732">Signal</keyword>